<reference evidence="5" key="2">
    <citation type="submission" date="2021-09" db="EMBL/GenBank/DDBJ databases">
        <authorList>
            <person name="Jia N."/>
            <person name="Wang J."/>
            <person name="Shi W."/>
            <person name="Du L."/>
            <person name="Sun Y."/>
            <person name="Zhan W."/>
            <person name="Jiang J."/>
            <person name="Wang Q."/>
            <person name="Zhang B."/>
            <person name="Ji P."/>
            <person name="Sakyi L.B."/>
            <person name="Cui X."/>
            <person name="Yuan T."/>
            <person name="Jiang B."/>
            <person name="Yang W."/>
            <person name="Lam T.T.-Y."/>
            <person name="Chang Q."/>
            <person name="Ding S."/>
            <person name="Wang X."/>
            <person name="Zhu J."/>
            <person name="Ruan X."/>
            <person name="Zhao L."/>
            <person name="Wei J."/>
            <person name="Que T."/>
            <person name="Du C."/>
            <person name="Cheng J."/>
            <person name="Dai P."/>
            <person name="Han X."/>
            <person name="Huang E."/>
            <person name="Gao Y."/>
            <person name="Liu J."/>
            <person name="Shao H."/>
            <person name="Ye R."/>
            <person name="Li L."/>
            <person name="Wei W."/>
            <person name="Wang X."/>
            <person name="Wang C."/>
            <person name="Huo Q."/>
            <person name="Li W."/>
            <person name="Guo W."/>
            <person name="Chen H."/>
            <person name="Chen S."/>
            <person name="Zhou L."/>
            <person name="Zhou L."/>
            <person name="Ni X."/>
            <person name="Tian J."/>
            <person name="Zhou Y."/>
            <person name="Sheng Y."/>
            <person name="Liu T."/>
            <person name="Pan Y."/>
            <person name="Xia L."/>
            <person name="Li J."/>
            <person name="Zhao F."/>
            <person name="Cao W."/>
        </authorList>
    </citation>
    <scope>NUCLEOTIDE SEQUENCE</scope>
    <source>
        <strain evidence="5">Rsan-2018</strain>
        <tissue evidence="5">Larvae</tissue>
    </source>
</reference>
<evidence type="ECO:0000313" key="6">
    <source>
        <dbReference type="Proteomes" id="UP000821837"/>
    </source>
</evidence>
<evidence type="ECO:0000256" key="2">
    <source>
        <dbReference type="ARBA" id="ARBA00022900"/>
    </source>
</evidence>
<gene>
    <name evidence="5" type="ORF">HPB52_017171</name>
</gene>
<dbReference type="GO" id="GO:0005615">
    <property type="term" value="C:extracellular space"/>
    <property type="evidence" value="ECO:0007669"/>
    <property type="project" value="TreeGrafter"/>
</dbReference>
<feature type="domain" description="BPTI/Kunitz inhibitor" evidence="4">
    <location>
        <begin position="10"/>
        <end position="60"/>
    </location>
</feature>
<dbReference type="CDD" id="cd00109">
    <property type="entry name" value="Kunitz-type"/>
    <property type="match status" value="2"/>
</dbReference>
<proteinExistence type="predicted"/>
<dbReference type="Pfam" id="PF00014">
    <property type="entry name" value="Kunitz_BPTI"/>
    <property type="match status" value="2"/>
</dbReference>
<dbReference type="AlphaFoldDB" id="A0A9D4QB48"/>
<dbReference type="InterPro" id="IPR020901">
    <property type="entry name" value="Prtase_inh_Kunz-CS"/>
</dbReference>
<dbReference type="FunFam" id="4.10.410.10:FF:000015">
    <property type="entry name" value="WAP four-disulfide core domain 6A"/>
    <property type="match status" value="1"/>
</dbReference>
<evidence type="ECO:0000256" key="3">
    <source>
        <dbReference type="ARBA" id="ARBA00023157"/>
    </source>
</evidence>
<dbReference type="Gene3D" id="4.10.410.10">
    <property type="entry name" value="Pancreatic trypsin inhibitor Kunitz domain"/>
    <property type="match status" value="2"/>
</dbReference>
<accession>A0A9D4QB48</accession>
<dbReference type="PANTHER" id="PTHR10083:SF374">
    <property type="entry name" value="BPTI_KUNITZ INHIBITOR DOMAIN-CONTAINING PROTEIN"/>
    <property type="match status" value="1"/>
</dbReference>
<comment type="caution">
    <text evidence="5">The sequence shown here is derived from an EMBL/GenBank/DDBJ whole genome shotgun (WGS) entry which is preliminary data.</text>
</comment>
<dbReference type="InterPro" id="IPR050098">
    <property type="entry name" value="TFPI/VKTCI-like"/>
</dbReference>
<dbReference type="EMBL" id="JABSTV010001247">
    <property type="protein sequence ID" value="KAH7972791.1"/>
    <property type="molecule type" value="Genomic_DNA"/>
</dbReference>
<keyword evidence="2" id="KW-0722">Serine protease inhibitor</keyword>
<name>A0A9D4QB48_RHISA</name>
<dbReference type="SMART" id="SM00131">
    <property type="entry name" value="KU"/>
    <property type="match status" value="2"/>
</dbReference>
<organism evidence="5 6">
    <name type="scientific">Rhipicephalus sanguineus</name>
    <name type="common">Brown dog tick</name>
    <name type="synonym">Ixodes sanguineus</name>
    <dbReference type="NCBI Taxonomy" id="34632"/>
    <lineage>
        <taxon>Eukaryota</taxon>
        <taxon>Metazoa</taxon>
        <taxon>Ecdysozoa</taxon>
        <taxon>Arthropoda</taxon>
        <taxon>Chelicerata</taxon>
        <taxon>Arachnida</taxon>
        <taxon>Acari</taxon>
        <taxon>Parasitiformes</taxon>
        <taxon>Ixodida</taxon>
        <taxon>Ixodoidea</taxon>
        <taxon>Ixodidae</taxon>
        <taxon>Rhipicephalinae</taxon>
        <taxon>Rhipicephalus</taxon>
        <taxon>Rhipicephalus</taxon>
    </lineage>
</organism>
<protein>
    <recommendedName>
        <fullName evidence="4">BPTI/Kunitz inhibitor domain-containing protein</fullName>
    </recommendedName>
</protein>
<dbReference type="VEuPathDB" id="VectorBase:RSAN_030379"/>
<feature type="domain" description="BPTI/Kunitz inhibitor" evidence="4">
    <location>
        <begin position="68"/>
        <end position="118"/>
    </location>
</feature>
<keyword evidence="1" id="KW-0646">Protease inhibitor</keyword>
<sequence length="146" mass="16750">MLTALKPSVCYQPKDAGPCFGHFPRYYYNATTNTCEQFIFGGCKGNANHFLTLERCESKCGTLLDPVCELPKQDGPCYAYLRRYYYNTTTDTCEKFIYGGCQGNANNFETLKECETRCGGNYTVEDQSWKKHIMKPVLQHEWAKVM</sequence>
<evidence type="ECO:0000259" key="4">
    <source>
        <dbReference type="PROSITE" id="PS50279"/>
    </source>
</evidence>
<dbReference type="PRINTS" id="PR00759">
    <property type="entry name" value="BASICPTASE"/>
</dbReference>
<evidence type="ECO:0000313" key="5">
    <source>
        <dbReference type="EMBL" id="KAH7972791.1"/>
    </source>
</evidence>
<reference evidence="5" key="1">
    <citation type="journal article" date="2020" name="Cell">
        <title>Large-Scale Comparative Analyses of Tick Genomes Elucidate Their Genetic Diversity and Vector Capacities.</title>
        <authorList>
            <consortium name="Tick Genome and Microbiome Consortium (TIGMIC)"/>
            <person name="Jia N."/>
            <person name="Wang J."/>
            <person name="Shi W."/>
            <person name="Du L."/>
            <person name="Sun Y."/>
            <person name="Zhan W."/>
            <person name="Jiang J.F."/>
            <person name="Wang Q."/>
            <person name="Zhang B."/>
            <person name="Ji P."/>
            <person name="Bell-Sakyi L."/>
            <person name="Cui X.M."/>
            <person name="Yuan T.T."/>
            <person name="Jiang B.G."/>
            <person name="Yang W.F."/>
            <person name="Lam T.T."/>
            <person name="Chang Q.C."/>
            <person name="Ding S.J."/>
            <person name="Wang X.J."/>
            <person name="Zhu J.G."/>
            <person name="Ruan X.D."/>
            <person name="Zhao L."/>
            <person name="Wei J.T."/>
            <person name="Ye R.Z."/>
            <person name="Que T.C."/>
            <person name="Du C.H."/>
            <person name="Zhou Y.H."/>
            <person name="Cheng J.X."/>
            <person name="Dai P.F."/>
            <person name="Guo W.B."/>
            <person name="Han X.H."/>
            <person name="Huang E.J."/>
            <person name="Li L.F."/>
            <person name="Wei W."/>
            <person name="Gao Y.C."/>
            <person name="Liu J.Z."/>
            <person name="Shao H.Z."/>
            <person name="Wang X."/>
            <person name="Wang C.C."/>
            <person name="Yang T.C."/>
            <person name="Huo Q.B."/>
            <person name="Li W."/>
            <person name="Chen H.Y."/>
            <person name="Chen S.E."/>
            <person name="Zhou L.G."/>
            <person name="Ni X.B."/>
            <person name="Tian J.H."/>
            <person name="Sheng Y."/>
            <person name="Liu T."/>
            <person name="Pan Y.S."/>
            <person name="Xia L.Y."/>
            <person name="Li J."/>
            <person name="Zhao F."/>
            <person name="Cao W.C."/>
        </authorList>
    </citation>
    <scope>NUCLEOTIDE SEQUENCE</scope>
    <source>
        <strain evidence="5">Rsan-2018</strain>
    </source>
</reference>
<dbReference type="PANTHER" id="PTHR10083">
    <property type="entry name" value="KUNITZ-TYPE PROTEASE INHIBITOR-RELATED"/>
    <property type="match status" value="1"/>
</dbReference>
<keyword evidence="3" id="KW-1015">Disulfide bond</keyword>
<dbReference type="PROSITE" id="PS00280">
    <property type="entry name" value="BPTI_KUNITZ_1"/>
    <property type="match status" value="1"/>
</dbReference>
<dbReference type="SUPFAM" id="SSF57362">
    <property type="entry name" value="BPTI-like"/>
    <property type="match status" value="2"/>
</dbReference>
<dbReference type="FunFam" id="4.10.410.10:FF:000004">
    <property type="entry name" value="Tissue factor pathway inhibitor"/>
    <property type="match status" value="1"/>
</dbReference>
<dbReference type="Proteomes" id="UP000821837">
    <property type="component" value="Chromosome 11"/>
</dbReference>
<evidence type="ECO:0000256" key="1">
    <source>
        <dbReference type="ARBA" id="ARBA00022690"/>
    </source>
</evidence>
<keyword evidence="6" id="KW-1185">Reference proteome</keyword>
<dbReference type="InterPro" id="IPR002223">
    <property type="entry name" value="Kunitz_BPTI"/>
</dbReference>
<dbReference type="PROSITE" id="PS50279">
    <property type="entry name" value="BPTI_KUNITZ_2"/>
    <property type="match status" value="2"/>
</dbReference>
<dbReference type="InterPro" id="IPR036880">
    <property type="entry name" value="Kunitz_BPTI_sf"/>
</dbReference>
<dbReference type="GO" id="GO:0004867">
    <property type="term" value="F:serine-type endopeptidase inhibitor activity"/>
    <property type="evidence" value="ECO:0007669"/>
    <property type="project" value="UniProtKB-KW"/>
</dbReference>